<dbReference type="Proteomes" id="UP000663297">
    <property type="component" value="Chromosome 1"/>
</dbReference>
<protein>
    <submittedName>
        <fullName evidence="1">Uncharacterized protein</fullName>
    </submittedName>
</protein>
<dbReference type="InterPro" id="IPR036866">
    <property type="entry name" value="RibonucZ/Hydroxyglut_hydro"/>
</dbReference>
<accession>A0A7S8D1A4</accession>
<dbReference type="EMBL" id="CP064747">
    <property type="protein sequence ID" value="QPC60003.1"/>
    <property type="molecule type" value="Genomic_DNA"/>
</dbReference>
<name>A0A7S8D1A4_FUSCU</name>
<organism evidence="1 2">
    <name type="scientific">Fusarium culmorum</name>
    <dbReference type="NCBI Taxonomy" id="5516"/>
    <lineage>
        <taxon>Eukaryota</taxon>
        <taxon>Fungi</taxon>
        <taxon>Dikarya</taxon>
        <taxon>Ascomycota</taxon>
        <taxon>Pezizomycotina</taxon>
        <taxon>Sordariomycetes</taxon>
        <taxon>Hypocreomycetidae</taxon>
        <taxon>Hypocreales</taxon>
        <taxon>Nectriaceae</taxon>
        <taxon>Fusarium</taxon>
    </lineage>
</organism>
<dbReference type="AlphaFoldDB" id="A0A7S8D1A4"/>
<reference evidence="1" key="1">
    <citation type="submission" date="2020-11" db="EMBL/GenBank/DDBJ databases">
        <title>The chromosome-scale genome resource for two endophytic Fusarium species: F. culmorum and F. pseudograminearum.</title>
        <authorList>
            <person name="Yuan Z."/>
        </authorList>
    </citation>
    <scope>NUCLEOTIDE SEQUENCE</scope>
    <source>
        <strain evidence="1">Class2-1B</strain>
    </source>
</reference>
<dbReference type="PANTHER" id="PTHR36839:SF1">
    <property type="entry name" value="METALLO-BETA-LACTAMASE FAMILY PROTEIN (AFU_ORTHOLOGUE AFUA_5G12770)"/>
    <property type="match status" value="1"/>
</dbReference>
<sequence>MATPKNLALCVTCGTQFGIPFDERPSTCRMCNKTKVANTRQEPRQFVPPSGQSWTTLEKLQANHRNEFKQDEHDGRIWSIFSKPQITISQRAVFIKTEHGNKFDCPVYLAAEDQEWLNREDTEYRRVFFDGETQDILPGVTMVKLGGHFPGSSVLHWNNNIFTGDTIGISLSGLNRAHHNENHQIFLFHYAFPNYIPLGPTAMRLIWKRLCPWDFTSVYSLFFTTTVHESSVKEIILESMKRQAIHQENDAHPLMQEQIEA</sequence>
<dbReference type="PANTHER" id="PTHR36839">
    <property type="entry name" value="METALLO-BETA-LACTAMASE FAMILY PROTEIN (AFU_ORTHOLOGUE AFUA_5G12770)"/>
    <property type="match status" value="1"/>
</dbReference>
<dbReference type="Gene3D" id="3.60.15.10">
    <property type="entry name" value="Ribonuclease Z/Hydroxyacylglutathione hydrolase-like"/>
    <property type="match status" value="1"/>
</dbReference>
<gene>
    <name evidence="1" type="ORF">HYE67_002234</name>
</gene>
<dbReference type="SUPFAM" id="SSF56281">
    <property type="entry name" value="Metallo-hydrolase/oxidoreductase"/>
    <property type="match status" value="1"/>
</dbReference>
<evidence type="ECO:0000313" key="2">
    <source>
        <dbReference type="Proteomes" id="UP000663297"/>
    </source>
</evidence>
<evidence type="ECO:0000313" key="1">
    <source>
        <dbReference type="EMBL" id="QPC60003.1"/>
    </source>
</evidence>
<proteinExistence type="predicted"/>